<name>X1FGX5_9ZZZZ</name>
<organism evidence="1">
    <name type="scientific">marine sediment metagenome</name>
    <dbReference type="NCBI Taxonomy" id="412755"/>
    <lineage>
        <taxon>unclassified sequences</taxon>
        <taxon>metagenomes</taxon>
        <taxon>ecological metagenomes</taxon>
    </lineage>
</organism>
<reference evidence="1" key="1">
    <citation type="journal article" date="2014" name="Front. Microbiol.">
        <title>High frequency of phylogenetically diverse reductive dehalogenase-homologous genes in deep subseafloor sedimentary metagenomes.</title>
        <authorList>
            <person name="Kawai M."/>
            <person name="Futagami T."/>
            <person name="Toyoda A."/>
            <person name="Takaki Y."/>
            <person name="Nishi S."/>
            <person name="Hori S."/>
            <person name="Arai W."/>
            <person name="Tsubouchi T."/>
            <person name="Morono Y."/>
            <person name="Uchiyama I."/>
            <person name="Ito T."/>
            <person name="Fujiyama A."/>
            <person name="Inagaki F."/>
            <person name="Takami H."/>
        </authorList>
    </citation>
    <scope>NUCLEOTIDE SEQUENCE</scope>
    <source>
        <strain evidence="1">Expedition CK06-06</strain>
    </source>
</reference>
<sequence>NKMKRKNLKILILVFFLLFSTFALITPVFGSPMIISRTYTINADFDEGTLFGLEHDTVPDQLQLSEEYITLPYIWVPNMQGTVSKVNTSSGDEIGRYWVAPFPASPSRTTVDVFGNCWVGNRQAGTVVKIGLSEAGEYDDRNGNGICDTSTDLNKDGDITDAELFPFGQDECVLFEVLLRPGFKGTYEPGDIPLGDYDGPGTAHHWHTSPRGLAVDGANNLWA</sequence>
<comment type="caution">
    <text evidence="1">The sequence shown here is derived from an EMBL/GenBank/DDBJ whole genome shotgun (WGS) entry which is preliminary data.</text>
</comment>
<gene>
    <name evidence="1" type="ORF">S03H2_23570</name>
</gene>
<feature type="non-terminal residue" evidence="1">
    <location>
        <position position="1"/>
    </location>
</feature>
<proteinExistence type="predicted"/>
<dbReference type="AlphaFoldDB" id="X1FGX5"/>
<accession>X1FGX5</accession>
<feature type="non-terminal residue" evidence="1">
    <location>
        <position position="223"/>
    </location>
</feature>
<protein>
    <submittedName>
        <fullName evidence="1">Uncharacterized protein</fullName>
    </submittedName>
</protein>
<evidence type="ECO:0000313" key="1">
    <source>
        <dbReference type="EMBL" id="GAH31780.1"/>
    </source>
</evidence>
<dbReference type="EMBL" id="BARU01012903">
    <property type="protein sequence ID" value="GAH31780.1"/>
    <property type="molecule type" value="Genomic_DNA"/>
</dbReference>